<dbReference type="AlphaFoldDB" id="A0A0A0V1E1"/>
<gene>
    <name evidence="1" type="ORF">B7017_p0133</name>
</gene>
<name>A0A0A0V1E1_BIFBR</name>
<evidence type="ECO:0000313" key="1">
    <source>
        <dbReference type="EMBL" id="AIW55187.1"/>
    </source>
</evidence>
<proteinExistence type="predicted"/>
<keyword evidence="1" id="KW-0614">Plasmid</keyword>
<dbReference type="RefSeq" id="WP_052791205.1">
    <property type="nucleotide sequence ID" value="NZ_JASPDM010000014.1"/>
</dbReference>
<protein>
    <submittedName>
        <fullName evidence="1">Uncharacterized protein</fullName>
    </submittedName>
</protein>
<sequence>MPWNPRQPRDPAGRWRKTNLEVGWHEYSTRAGEIKHYYINNLNQLESGSNILHMSAQGAVNSSFATADPLERIHILGNKYGEQMSVAASDETTFGVINHSKPAPADMFSLNRGSEFQPVSENLPENETAFGGRAANLSTRKDGKVYDTLNAQKAEQVNNAAFADPNNKVFSADPGDFAEGAVEARHYYEREFGLSESAARDMPVYVYADRNGNISVEPVYRPESVPMSELGMNPDDPAPEGFHKNGDNLVAFVKRRSPNTHGGTGSVKLRGRDLTRMTRSMQKEGLESVDFTVSGGTSTSPKTGKPLQNALHFRSDYTNENSGDDITMWGSIESMQHGVQPEKARRAFASQQEYDDYRRKTQVVRERAAARYLNPKTPEDAAKLLRTRYGANKYFSSDIQMRDGKDGVAFAVTSPGGHTRMLSDANGNYLGKEAADAEGFAAMYNNGKASANRVTADNVKLLSDGNFRVRKNGDEKFYTSAGTPSKGVRMRGGKPFGYNEAGEFVELHKQP</sequence>
<geneLocation type="plasmid" evidence="1">
    <name>megaplasmid pMP7017</name>
</geneLocation>
<accession>A0A0A0V1E1</accession>
<reference evidence="1" key="1">
    <citation type="journal article" date="2015" name="Appl. Environ. Microbiol.">
        <title>Discovery of a conjugative megaplasmid in Bifidobacterium breve.</title>
        <authorList>
            <person name="Bottacini F."/>
            <person name="O'Connell Motherway M."/>
            <person name="Casey E."/>
            <person name="McDonnell B."/>
            <person name="Mahony J."/>
            <person name="Ventura M."/>
            <person name="van Sinderen D."/>
        </authorList>
    </citation>
    <scope>NUCLEOTIDE SEQUENCE</scope>
    <source>
        <strain evidence="1">JCM 7017</strain>
        <plasmid evidence="1">megaplasmid pMP7017</plasmid>
    </source>
</reference>
<organism evidence="1">
    <name type="scientific">Bifidobacterium breve</name>
    <dbReference type="NCBI Taxonomy" id="1685"/>
    <lineage>
        <taxon>Bacteria</taxon>
        <taxon>Bacillati</taxon>
        <taxon>Actinomycetota</taxon>
        <taxon>Actinomycetes</taxon>
        <taxon>Bifidobacteriales</taxon>
        <taxon>Bifidobacteriaceae</taxon>
        <taxon>Bifidobacterium</taxon>
    </lineage>
</organism>
<dbReference type="EMBL" id="KM406416">
    <property type="protein sequence ID" value="AIW55187.1"/>
    <property type="molecule type" value="Genomic_DNA"/>
</dbReference>